<reference evidence="3" key="2">
    <citation type="journal article" date="2011" name="J. Bacteriol.">
        <title>Genome sequences of eight morphologically diverse alphaproteobacteria.</title>
        <authorList>
            <consortium name="US DOE Joint Genome Institute"/>
            <person name="Brown P.J."/>
            <person name="Kysela D.T."/>
            <person name="Buechlein A."/>
            <person name="Hemmerich C."/>
            <person name="Brun Y.V."/>
        </authorList>
    </citation>
    <scope>NUCLEOTIDE SEQUENCE [LARGE SCALE GENOMIC DNA]</scope>
    <source>
        <strain evidence="3">ATCC 51888 / DSM 1869 / NCIB 11706 / TK 0415</strain>
    </source>
</reference>
<reference evidence="1" key="1">
    <citation type="submission" date="2010-06" db="EMBL/GenBank/DDBJ databases">
        <title>Complete sequence of Hyphomicrobium denitrificans ATCC 51888.</title>
        <authorList>
            <consortium name="US DOE Joint Genome Institute"/>
            <person name="Lucas S."/>
            <person name="Copeland A."/>
            <person name="Lapidus A."/>
            <person name="Cheng J.-F."/>
            <person name="Bruce D."/>
            <person name="Goodwin L."/>
            <person name="Pitluck S."/>
            <person name="Held B."/>
            <person name="Detter J.C."/>
            <person name="Han C."/>
            <person name="Tapia R."/>
            <person name="Land M."/>
            <person name="Hauser L."/>
            <person name="Kyrpides N."/>
            <person name="Ivanova N."/>
            <person name="Brown P.J.B."/>
            <person name="Brun Y.V."/>
            <person name="Woyke T."/>
        </authorList>
    </citation>
    <scope>NUCLEOTIDE SEQUENCE</scope>
    <source>
        <strain evidence="1">ATCC 51888</strain>
    </source>
</reference>
<sequence length="68" mass="7773">MLPLQFDFKRRPAIDSKCFDLAEHFIPFAPTADKRTLAGELQQVVDDFFFDKTQAIQSKVRAIAEDIA</sequence>
<evidence type="ECO:0000313" key="3">
    <source>
        <dbReference type="Proteomes" id="UP000002033"/>
    </source>
</evidence>
<protein>
    <submittedName>
        <fullName evidence="1">Uncharacterized protein</fullName>
    </submittedName>
</protein>
<name>D8JQ35_HYPDA</name>
<dbReference type="EMBL" id="CP002083">
    <property type="protein sequence ID" value="ADJ21956.1"/>
    <property type="molecule type" value="Genomic_DNA"/>
</dbReference>
<dbReference type="KEGG" id="hdn:Hden_1549"/>
<dbReference type="Proteomes" id="UP000002033">
    <property type="component" value="Chromosome"/>
</dbReference>
<keyword evidence="3" id="KW-1185">Reference proteome</keyword>
<evidence type="ECO:0000313" key="2">
    <source>
        <dbReference type="EMBL" id="ADJ23361.1"/>
    </source>
</evidence>
<accession>D8JQ35</accession>
<dbReference type="KEGG" id="hdn:Hden_0129"/>
<dbReference type="HOGENOM" id="CLU_2788249_0_0_5"/>
<dbReference type="RefSeq" id="WP_013214175.1">
    <property type="nucleotide sequence ID" value="NC_014313.1"/>
</dbReference>
<evidence type="ECO:0000313" key="1">
    <source>
        <dbReference type="EMBL" id="ADJ21956.1"/>
    </source>
</evidence>
<dbReference type="STRING" id="582899.Hden_0129"/>
<gene>
    <name evidence="1" type="ordered locus">Hden_0129</name>
    <name evidence="2" type="ordered locus">Hden_1549</name>
</gene>
<dbReference type="AlphaFoldDB" id="D8JQ35"/>
<dbReference type="EMBL" id="CP002083">
    <property type="protein sequence ID" value="ADJ23361.1"/>
    <property type="molecule type" value="Genomic_DNA"/>
</dbReference>
<organism evidence="1 3">
    <name type="scientific">Hyphomicrobium denitrificans (strain ATCC 51888 / DSM 1869 / NCIMB 11706 / TK 0415)</name>
    <dbReference type="NCBI Taxonomy" id="582899"/>
    <lineage>
        <taxon>Bacteria</taxon>
        <taxon>Pseudomonadati</taxon>
        <taxon>Pseudomonadota</taxon>
        <taxon>Alphaproteobacteria</taxon>
        <taxon>Hyphomicrobiales</taxon>
        <taxon>Hyphomicrobiaceae</taxon>
        <taxon>Hyphomicrobium</taxon>
    </lineage>
</organism>
<proteinExistence type="predicted"/>